<protein>
    <submittedName>
        <fullName evidence="3">PH domain-containing protein</fullName>
    </submittedName>
</protein>
<feature type="domain" description="YdbS-like PH" evidence="2">
    <location>
        <begin position="260"/>
        <end position="309"/>
    </location>
</feature>
<dbReference type="PANTHER" id="PTHR34473">
    <property type="entry name" value="UPF0699 TRANSMEMBRANE PROTEIN YDBS"/>
    <property type="match status" value="1"/>
</dbReference>
<reference evidence="4" key="1">
    <citation type="submission" date="2017-09" db="EMBL/GenBank/DDBJ databases">
        <title>Bacterial strain isolated from the female urinary microbiota.</title>
        <authorList>
            <person name="Thomas-White K."/>
            <person name="Kumar N."/>
            <person name="Forster S."/>
            <person name="Putonti C."/>
            <person name="Lawley T."/>
            <person name="Wolfe A.J."/>
        </authorList>
    </citation>
    <scope>NUCLEOTIDE SEQUENCE [LARGE SCALE GENOMIC DNA]</scope>
    <source>
        <strain evidence="4">UMB0959</strain>
    </source>
</reference>
<keyword evidence="1" id="KW-0812">Transmembrane</keyword>
<evidence type="ECO:0000259" key="2">
    <source>
        <dbReference type="Pfam" id="PF03703"/>
    </source>
</evidence>
<sequence>MSNVHKLHPVSYVLTIIDVFKRYWYVFILTIYNLVTSKLQEGVLTDNAFGIILMIISIFLIITGIIEKWTVRYWFEADKVIYKSGLFVKNERELSIDRIQSIDITQPILARLFNVAVVNIKSPAESISLPGVKYDMAESIRTYVYQQKEDKDSTQVHEEIDNESYETNKSTDFKLNEAEVVYEISPKEMLLLIATSGGLGMFLAAVAGGLGYFGFDTIIVNAIESLQGHAGTLFVPILVAIGIVILFIGIIIGGIIIFVRYYGYQIKKHKDDFIIQYGLLERKTITINKKRIQNISVREDGLFERLFKIHALYVGITSNDFSDEDVGDVVLTPVIRQRESYNFLNEHFSEYNIKRPEPSVPIRAYRRYFQVSLLVPLMIISITSGILYYYDQMIALYIALLVGVFIMILTIISGIYSAKNSGVRIENGDLNMLTTSSFKRSHYIFKRSKIIDCAIRQTIFTEHANLGTIEVKTASGLIPTTVDVKHLEYKEANEIFDYVRKGVQNGESI</sequence>
<gene>
    <name evidence="3" type="ORF">CJ229_004565</name>
</gene>
<dbReference type="EMBL" id="CP136964">
    <property type="protein sequence ID" value="WOS95382.1"/>
    <property type="molecule type" value="Genomic_DNA"/>
</dbReference>
<dbReference type="Proteomes" id="UP000243626">
    <property type="component" value="Chromosome"/>
</dbReference>
<dbReference type="PANTHER" id="PTHR34473:SF2">
    <property type="entry name" value="UPF0699 TRANSMEMBRANE PROTEIN YDBT"/>
    <property type="match status" value="1"/>
</dbReference>
<evidence type="ECO:0000256" key="1">
    <source>
        <dbReference type="SAM" id="Phobius"/>
    </source>
</evidence>
<feature type="transmembrane region" description="Helical" evidence="1">
    <location>
        <begin position="371"/>
        <end position="390"/>
    </location>
</feature>
<dbReference type="PIRSF" id="PIRSF026631">
    <property type="entry name" value="UCP026631"/>
    <property type="match status" value="1"/>
</dbReference>
<dbReference type="Pfam" id="PF03703">
    <property type="entry name" value="bPH_2"/>
    <property type="match status" value="3"/>
</dbReference>
<evidence type="ECO:0000313" key="4">
    <source>
        <dbReference type="Proteomes" id="UP000243626"/>
    </source>
</evidence>
<feature type="domain" description="YdbS-like PH" evidence="2">
    <location>
        <begin position="436"/>
        <end position="498"/>
    </location>
</feature>
<organism evidence="3 4">
    <name type="scientific">Nosocomiicoccus massiliensis</name>
    <dbReference type="NCBI Taxonomy" id="1232430"/>
    <lineage>
        <taxon>Bacteria</taxon>
        <taxon>Bacillati</taxon>
        <taxon>Bacillota</taxon>
        <taxon>Bacilli</taxon>
        <taxon>Bacillales</taxon>
        <taxon>Staphylococcaceae</taxon>
        <taxon>Nosocomiicoccus</taxon>
    </lineage>
</organism>
<dbReference type="KEGG" id="nmy:CJ229_004565"/>
<evidence type="ECO:0000313" key="3">
    <source>
        <dbReference type="EMBL" id="WOS95382.1"/>
    </source>
</evidence>
<reference evidence="3 4" key="2">
    <citation type="submission" date="2023-10" db="EMBL/GenBank/DDBJ databases">
        <authorList>
            <person name="Choi B."/>
        </authorList>
    </citation>
    <scope>NUCLEOTIDE SEQUENCE [LARGE SCALE GENOMIC DNA]</scope>
    <source>
        <strain evidence="3 4">UMB0959</strain>
    </source>
</reference>
<keyword evidence="1" id="KW-0472">Membrane</keyword>
<keyword evidence="1" id="KW-1133">Transmembrane helix</keyword>
<feature type="transmembrane region" description="Helical" evidence="1">
    <location>
        <begin position="47"/>
        <end position="66"/>
    </location>
</feature>
<dbReference type="RefSeq" id="WP_102167610.1">
    <property type="nucleotide sequence ID" value="NZ_CP136964.1"/>
</dbReference>
<name>A0AAF0YJE9_9STAP</name>
<keyword evidence="4" id="KW-1185">Reference proteome</keyword>
<feature type="transmembrane region" description="Helical" evidence="1">
    <location>
        <begin position="233"/>
        <end position="259"/>
    </location>
</feature>
<dbReference type="InterPro" id="IPR005182">
    <property type="entry name" value="YdbS-like_PH"/>
</dbReference>
<proteinExistence type="predicted"/>
<accession>A0AAF0YJE9</accession>
<feature type="domain" description="YdbS-like PH" evidence="2">
    <location>
        <begin position="70"/>
        <end position="143"/>
    </location>
</feature>
<feature type="transmembrane region" description="Helical" evidence="1">
    <location>
        <begin position="12"/>
        <end position="35"/>
    </location>
</feature>
<dbReference type="InterPro" id="IPR014529">
    <property type="entry name" value="UCP026631"/>
</dbReference>
<feature type="transmembrane region" description="Helical" evidence="1">
    <location>
        <begin position="190"/>
        <end position="213"/>
    </location>
</feature>
<dbReference type="AlphaFoldDB" id="A0AAF0YJE9"/>
<feature type="transmembrane region" description="Helical" evidence="1">
    <location>
        <begin position="396"/>
        <end position="416"/>
    </location>
</feature>